<dbReference type="OrthoDB" id="258731at2"/>
<reference evidence="10 11" key="1">
    <citation type="submission" date="2019-08" db="EMBL/GenBank/DDBJ databases">
        <title>Complete genome sequence of Candidatus Uab amorphum.</title>
        <authorList>
            <person name="Shiratori T."/>
            <person name="Suzuki S."/>
            <person name="Kakizawa Y."/>
            <person name="Ishida K."/>
        </authorList>
    </citation>
    <scope>NUCLEOTIDE SEQUENCE [LARGE SCALE GENOMIC DNA]</scope>
    <source>
        <strain evidence="10 11">SRT547</strain>
    </source>
</reference>
<dbReference type="InterPro" id="IPR050498">
    <property type="entry name" value="Ycf3"/>
</dbReference>
<evidence type="ECO:0000256" key="3">
    <source>
        <dbReference type="ARBA" id="ARBA00022803"/>
    </source>
</evidence>
<feature type="repeat" description="TPR" evidence="5">
    <location>
        <begin position="622"/>
        <end position="655"/>
    </location>
</feature>
<dbReference type="GO" id="GO:0005524">
    <property type="term" value="F:ATP binding"/>
    <property type="evidence" value="ECO:0007669"/>
    <property type="project" value="UniProtKB-UniRule"/>
</dbReference>
<feature type="repeat" description="TPR" evidence="5">
    <location>
        <begin position="486"/>
        <end position="519"/>
    </location>
</feature>
<dbReference type="Proteomes" id="UP000326354">
    <property type="component" value="Chromosome"/>
</dbReference>
<dbReference type="InterPro" id="IPR017441">
    <property type="entry name" value="Protein_kinase_ATP_BS"/>
</dbReference>
<keyword evidence="8" id="KW-1133">Transmembrane helix</keyword>
<dbReference type="AlphaFoldDB" id="A0A5S9IQ14"/>
<protein>
    <recommendedName>
        <fullName evidence="9">Protein kinase domain-containing protein</fullName>
    </recommendedName>
</protein>
<evidence type="ECO:0000256" key="7">
    <source>
        <dbReference type="SAM" id="Coils"/>
    </source>
</evidence>
<accession>A0A5S9IQ14</accession>
<feature type="binding site" evidence="6">
    <location>
        <position position="41"/>
    </location>
    <ligand>
        <name>ATP</name>
        <dbReference type="ChEBI" id="CHEBI:30616"/>
    </ligand>
</feature>
<dbReference type="Pfam" id="PF13181">
    <property type="entry name" value="TPR_8"/>
    <property type="match status" value="3"/>
</dbReference>
<feature type="repeat" description="TPR" evidence="5">
    <location>
        <begin position="588"/>
        <end position="621"/>
    </location>
</feature>
<dbReference type="SMART" id="SM00028">
    <property type="entry name" value="TPR"/>
    <property type="match status" value="10"/>
</dbReference>
<keyword evidence="4 6" id="KW-0067">ATP-binding</keyword>
<evidence type="ECO:0000256" key="1">
    <source>
        <dbReference type="ARBA" id="ARBA00022737"/>
    </source>
</evidence>
<dbReference type="Gene3D" id="3.30.200.20">
    <property type="entry name" value="Phosphorylase Kinase, domain 1"/>
    <property type="match status" value="1"/>
</dbReference>
<keyword evidence="8" id="KW-0812">Transmembrane</keyword>
<keyword evidence="11" id="KW-1185">Reference proteome</keyword>
<feature type="repeat" description="TPR" evidence="5">
    <location>
        <begin position="656"/>
        <end position="689"/>
    </location>
</feature>
<proteinExistence type="predicted"/>
<keyword evidence="1" id="KW-0677">Repeat</keyword>
<evidence type="ECO:0000256" key="6">
    <source>
        <dbReference type="PROSITE-ProRule" id="PRU10141"/>
    </source>
</evidence>
<dbReference type="RefSeq" id="WP_151970073.1">
    <property type="nucleotide sequence ID" value="NZ_AP019860.1"/>
</dbReference>
<dbReference type="Gene3D" id="1.25.40.10">
    <property type="entry name" value="Tetratricopeptide repeat domain"/>
    <property type="match status" value="5"/>
</dbReference>
<dbReference type="CDD" id="cd14014">
    <property type="entry name" value="STKc_PknB_like"/>
    <property type="match status" value="1"/>
</dbReference>
<dbReference type="Pfam" id="PF00515">
    <property type="entry name" value="TPR_1"/>
    <property type="match status" value="6"/>
</dbReference>
<evidence type="ECO:0000256" key="5">
    <source>
        <dbReference type="PROSITE-ProRule" id="PRU00339"/>
    </source>
</evidence>
<sequence>MNAQSAKQFNRYQILEELGRGGMGAVYKAYDTKLKTIIALKVITHDSQEYLQRFFLEVATIAKLNHPNIVRFYEYGSSPRPFFTMEYIEGVTLSYLVGNKNILPQDLVDLLIPICEALHYAHSQSVIHRDIKPSNIIITKDKLPKIMDFGLAKQSNQTQRLSKSGQMLGTVYYMAPEQVEGKTTFASDIYSLGASMYEALTYRTVYQGESEINIIVQIIKNTPIPLRHLNPDISPYLEAICLKCLKRNFHKRYKDFEQLARELKNFKAHRPLIARKYNSWDVMAHFIHKHKVICSSIALVFLILFCSLLVTINALNYAHQERKKAQQAAQRTQQEKDKTKAALNKVMAVLSYAVRNYAQLQNDEKFASLFSKIFEDVESYGENEDWSFIKGYVTAQSGDKQKSIAYYTQKIEKTPNDSGAYNNRGTLYQQLQKYDLAEWDYSKAILFSPTDINAYNNRAILYHQRQKYALAIADYSKIIALAPQIPKAYNNRGLIYEKLGKYDLARTDYTKAIAVAPNYLEAYNNRGNLYKNQKKYTLAMADYHKTILLAPQNADVYNNRGLIYEKLKKYKRAIRDYNKAIALDPKHKYAYSHRAKLYNKLNQPTLAQSDYNQAILLNPKNPNAYNNRALFYEKQRRYKHAIADYNKAIFLNPNAQHIYYNRASLYYQQKEYTLAMQDYSKAIILNPKDSNSYHNRGILYYQQNKYTLAIKDFHKAISIEPNKWRSHRGLYLCYTAINNTQKAQYHLQISRNLRK</sequence>
<dbReference type="Pfam" id="PF00069">
    <property type="entry name" value="Pkinase"/>
    <property type="match status" value="1"/>
</dbReference>
<keyword evidence="2 6" id="KW-0547">Nucleotide-binding</keyword>
<dbReference type="PROSITE" id="PS50011">
    <property type="entry name" value="PROTEIN_KINASE_DOM"/>
    <property type="match status" value="1"/>
</dbReference>
<dbReference type="InterPro" id="IPR011990">
    <property type="entry name" value="TPR-like_helical_dom_sf"/>
</dbReference>
<dbReference type="PROSITE" id="PS00107">
    <property type="entry name" value="PROTEIN_KINASE_ATP"/>
    <property type="match status" value="1"/>
</dbReference>
<dbReference type="InterPro" id="IPR011009">
    <property type="entry name" value="Kinase-like_dom_sf"/>
</dbReference>
<feature type="coiled-coil region" evidence="7">
    <location>
        <begin position="315"/>
        <end position="342"/>
    </location>
</feature>
<dbReference type="KEGG" id="uam:UABAM_04379"/>
<evidence type="ECO:0000256" key="8">
    <source>
        <dbReference type="SAM" id="Phobius"/>
    </source>
</evidence>
<dbReference type="PROSITE" id="PS50005">
    <property type="entry name" value="TPR"/>
    <property type="match status" value="9"/>
</dbReference>
<dbReference type="PROSITE" id="PS00108">
    <property type="entry name" value="PROTEIN_KINASE_ST"/>
    <property type="match status" value="1"/>
</dbReference>
<dbReference type="InterPro" id="IPR000719">
    <property type="entry name" value="Prot_kinase_dom"/>
</dbReference>
<feature type="repeat" description="TPR" evidence="5">
    <location>
        <begin position="452"/>
        <end position="485"/>
    </location>
</feature>
<dbReference type="SUPFAM" id="SSF48452">
    <property type="entry name" value="TPR-like"/>
    <property type="match status" value="1"/>
</dbReference>
<dbReference type="GO" id="GO:0004672">
    <property type="term" value="F:protein kinase activity"/>
    <property type="evidence" value="ECO:0007669"/>
    <property type="project" value="InterPro"/>
</dbReference>
<dbReference type="PANTHER" id="PTHR44858:SF1">
    <property type="entry name" value="UDP-N-ACETYLGLUCOSAMINE--PEPTIDE N-ACETYLGLUCOSAMINYLTRANSFERASE SPINDLY-RELATED"/>
    <property type="match status" value="1"/>
</dbReference>
<name>A0A5S9IQ14_UABAM</name>
<evidence type="ECO:0000256" key="2">
    <source>
        <dbReference type="ARBA" id="ARBA00022741"/>
    </source>
</evidence>
<evidence type="ECO:0000313" key="10">
    <source>
        <dbReference type="EMBL" id="BBM85993.1"/>
    </source>
</evidence>
<dbReference type="InterPro" id="IPR008271">
    <property type="entry name" value="Ser/Thr_kinase_AS"/>
</dbReference>
<organism evidence="10 11">
    <name type="scientific">Uabimicrobium amorphum</name>
    <dbReference type="NCBI Taxonomy" id="2596890"/>
    <lineage>
        <taxon>Bacteria</taxon>
        <taxon>Pseudomonadati</taxon>
        <taxon>Planctomycetota</taxon>
        <taxon>Candidatus Uabimicrobiia</taxon>
        <taxon>Candidatus Uabimicrobiales</taxon>
        <taxon>Candidatus Uabimicrobiaceae</taxon>
        <taxon>Candidatus Uabimicrobium</taxon>
    </lineage>
</organism>
<dbReference type="PROSITE" id="PS50293">
    <property type="entry name" value="TPR_REGION"/>
    <property type="match status" value="5"/>
</dbReference>
<feature type="repeat" description="TPR" evidence="5">
    <location>
        <begin position="520"/>
        <end position="553"/>
    </location>
</feature>
<evidence type="ECO:0000313" key="11">
    <source>
        <dbReference type="Proteomes" id="UP000326354"/>
    </source>
</evidence>
<dbReference type="EMBL" id="AP019860">
    <property type="protein sequence ID" value="BBM85993.1"/>
    <property type="molecule type" value="Genomic_DNA"/>
</dbReference>
<dbReference type="SMART" id="SM00220">
    <property type="entry name" value="S_TKc"/>
    <property type="match status" value="1"/>
</dbReference>
<dbReference type="PANTHER" id="PTHR44858">
    <property type="entry name" value="TETRATRICOPEPTIDE REPEAT PROTEIN 6"/>
    <property type="match status" value="1"/>
</dbReference>
<keyword evidence="3 5" id="KW-0802">TPR repeat</keyword>
<dbReference type="Gene3D" id="1.10.510.10">
    <property type="entry name" value="Transferase(Phosphotransferase) domain 1"/>
    <property type="match status" value="1"/>
</dbReference>
<dbReference type="InterPro" id="IPR019734">
    <property type="entry name" value="TPR_rpt"/>
</dbReference>
<feature type="repeat" description="TPR" evidence="5">
    <location>
        <begin position="554"/>
        <end position="587"/>
    </location>
</feature>
<evidence type="ECO:0000259" key="9">
    <source>
        <dbReference type="PROSITE" id="PS50011"/>
    </source>
</evidence>
<gene>
    <name evidence="10" type="ORF">UABAM_04379</name>
</gene>
<feature type="repeat" description="TPR" evidence="5">
    <location>
        <begin position="418"/>
        <end position="451"/>
    </location>
</feature>
<keyword evidence="7" id="KW-0175">Coiled coil</keyword>
<feature type="transmembrane region" description="Helical" evidence="8">
    <location>
        <begin position="297"/>
        <end position="318"/>
    </location>
</feature>
<keyword evidence="8" id="KW-0472">Membrane</keyword>
<feature type="domain" description="Protein kinase" evidence="9">
    <location>
        <begin position="12"/>
        <end position="272"/>
    </location>
</feature>
<dbReference type="SUPFAM" id="SSF56112">
    <property type="entry name" value="Protein kinase-like (PK-like)"/>
    <property type="match status" value="1"/>
</dbReference>
<evidence type="ECO:0000256" key="4">
    <source>
        <dbReference type="ARBA" id="ARBA00022840"/>
    </source>
</evidence>
<feature type="repeat" description="TPR" evidence="5">
    <location>
        <begin position="690"/>
        <end position="723"/>
    </location>
</feature>